<name>A0A077MBM0_9MICO</name>
<proteinExistence type="predicted"/>
<evidence type="ECO:0000313" key="3">
    <source>
        <dbReference type="Proteomes" id="UP000035720"/>
    </source>
</evidence>
<protein>
    <submittedName>
        <fullName evidence="2">Uncharacterized protein</fullName>
    </submittedName>
</protein>
<evidence type="ECO:0000256" key="1">
    <source>
        <dbReference type="SAM" id="MobiDB-lite"/>
    </source>
</evidence>
<keyword evidence="3" id="KW-1185">Reference proteome</keyword>
<dbReference type="AntiFam" id="ANF00195">
    <property type="entry name" value="Shadow ORF (opposite cca)"/>
</dbReference>
<comment type="caution">
    <text evidence="2">The sequence shown here is derived from an EMBL/GenBank/DDBJ whole genome shotgun (WGS) entry which is preliminary data.</text>
</comment>
<organism evidence="2 3">
    <name type="scientific">Nostocoides jenkinsii Ben 74</name>
    <dbReference type="NCBI Taxonomy" id="1193518"/>
    <lineage>
        <taxon>Bacteria</taxon>
        <taxon>Bacillati</taxon>
        <taxon>Actinomycetota</taxon>
        <taxon>Actinomycetes</taxon>
        <taxon>Micrococcales</taxon>
        <taxon>Intrasporangiaceae</taxon>
        <taxon>Nostocoides</taxon>
    </lineage>
</organism>
<reference evidence="2 3" key="1">
    <citation type="journal article" date="2013" name="ISME J.">
        <title>A metabolic model for members of the genus Tetrasphaera involved in enhanced biological phosphorus removal.</title>
        <authorList>
            <person name="Kristiansen R."/>
            <person name="Nguyen H.T.T."/>
            <person name="Saunders A.M."/>
            <person name="Nielsen J.L."/>
            <person name="Wimmer R."/>
            <person name="Le V.Q."/>
            <person name="McIlroy S.J."/>
            <person name="Petrovski S."/>
            <person name="Seviour R.J."/>
            <person name="Calteau A."/>
            <person name="Nielsen K.L."/>
            <person name="Nielsen P.H."/>
        </authorList>
    </citation>
    <scope>NUCLEOTIDE SEQUENCE [LARGE SCALE GENOMIC DNA]</scope>
    <source>
        <strain evidence="2 3">Ben 74</strain>
    </source>
</reference>
<feature type="region of interest" description="Disordered" evidence="1">
    <location>
        <begin position="1"/>
        <end position="33"/>
    </location>
</feature>
<gene>
    <name evidence="2" type="ORF">BN13_330023</name>
</gene>
<dbReference type="EMBL" id="CAJC01000143">
    <property type="protein sequence ID" value="CCI53265.1"/>
    <property type="molecule type" value="Genomic_DNA"/>
</dbReference>
<dbReference type="STRING" id="1193518.BN13_330023"/>
<evidence type="ECO:0000313" key="2">
    <source>
        <dbReference type="EMBL" id="CCI53265.1"/>
    </source>
</evidence>
<feature type="region of interest" description="Disordered" evidence="1">
    <location>
        <begin position="89"/>
        <end position="118"/>
    </location>
</feature>
<dbReference type="AlphaFoldDB" id="A0A077MBM0"/>
<sequence>MRAEPRRPHHPQGVVGERHRSRGRCPQPLRGEVGQTAIRIDELQRRQPQRHRIDREVAATEVVLQVVAERDDRLAGLPVVGVCAIGRDLHRRTPPDRPDGAEGAPDVPGRLAPRGQDSLGLLRTRTRRQVQVGAGAPEEGITHRPADQGELMTRLNEPVAEVGQQAQGGAKSRNSTLKCLREGRVHDVQRYRRMRAQLDRASRRGHLMAI</sequence>
<accession>A0A077MBM0</accession>
<feature type="compositionally biased region" description="Basic and acidic residues" evidence="1">
    <location>
        <begin position="89"/>
        <end position="100"/>
    </location>
</feature>
<dbReference type="Proteomes" id="UP000035720">
    <property type="component" value="Unassembled WGS sequence"/>
</dbReference>